<feature type="domain" description="Amidohydrolase 3" evidence="1">
    <location>
        <begin position="54"/>
        <end position="534"/>
    </location>
</feature>
<evidence type="ECO:0000313" key="3">
    <source>
        <dbReference type="Proteomes" id="UP000655443"/>
    </source>
</evidence>
<gene>
    <name evidence="2" type="ORF">GCM10010339_39480</name>
</gene>
<dbReference type="PANTHER" id="PTHR22642">
    <property type="entry name" value="IMIDAZOLONEPROPIONASE"/>
    <property type="match status" value="1"/>
</dbReference>
<organism evidence="2 3">
    <name type="scientific">Streptomyces alanosinicus</name>
    <dbReference type="NCBI Taxonomy" id="68171"/>
    <lineage>
        <taxon>Bacteria</taxon>
        <taxon>Bacillati</taxon>
        <taxon>Actinomycetota</taxon>
        <taxon>Actinomycetes</taxon>
        <taxon>Kitasatosporales</taxon>
        <taxon>Streptomycetaceae</taxon>
        <taxon>Streptomyces</taxon>
    </lineage>
</organism>
<dbReference type="InterPro" id="IPR013108">
    <property type="entry name" value="Amidohydro_3"/>
</dbReference>
<evidence type="ECO:0000313" key="2">
    <source>
        <dbReference type="EMBL" id="GHE05098.1"/>
    </source>
</evidence>
<name>A0A918YJB6_9ACTN</name>
<dbReference type="SUPFAM" id="SSF51338">
    <property type="entry name" value="Composite domain of metallo-dependent hydrolases"/>
    <property type="match status" value="1"/>
</dbReference>
<dbReference type="EMBL" id="BMVG01000008">
    <property type="protein sequence ID" value="GHE05098.1"/>
    <property type="molecule type" value="Genomic_DNA"/>
</dbReference>
<dbReference type="GO" id="GO:0016810">
    <property type="term" value="F:hydrolase activity, acting on carbon-nitrogen (but not peptide) bonds"/>
    <property type="evidence" value="ECO:0007669"/>
    <property type="project" value="InterPro"/>
</dbReference>
<dbReference type="Pfam" id="PF07969">
    <property type="entry name" value="Amidohydro_3"/>
    <property type="match status" value="1"/>
</dbReference>
<dbReference type="SUPFAM" id="SSF51556">
    <property type="entry name" value="Metallo-dependent hydrolases"/>
    <property type="match status" value="1"/>
</dbReference>
<evidence type="ECO:0000259" key="1">
    <source>
        <dbReference type="Pfam" id="PF07969"/>
    </source>
</evidence>
<dbReference type="Gene3D" id="2.30.40.10">
    <property type="entry name" value="Urease, subunit C, domain 1"/>
    <property type="match status" value="1"/>
</dbReference>
<reference evidence="2" key="2">
    <citation type="submission" date="2020-09" db="EMBL/GenBank/DDBJ databases">
        <authorList>
            <person name="Sun Q."/>
            <person name="Ohkuma M."/>
        </authorList>
    </citation>
    <scope>NUCLEOTIDE SEQUENCE</scope>
    <source>
        <strain evidence="2">JCM 4714</strain>
    </source>
</reference>
<dbReference type="InterPro" id="IPR032466">
    <property type="entry name" value="Metal_Hydrolase"/>
</dbReference>
<protein>
    <submittedName>
        <fullName evidence="2">Amidohydrolase</fullName>
    </submittedName>
</protein>
<comment type="caution">
    <text evidence="2">The sequence shown here is derived from an EMBL/GenBank/DDBJ whole genome shotgun (WGS) entry which is preliminary data.</text>
</comment>
<sequence>MTDHGADLLIRAAAVHTLVPGQGPRRALAVRGDRIAALSSDPKGLDAWVTAGTRVLDLPGATVLPAFDDTHTHLIFAGHSAHDVPVHRARTIAEFLDLIRQRAATTPEGEWIRTTANWQELHLAERRMPTAAELDRATDRHPVLVKRGGHNDVVNSYALRLAGITQNTPVPAGGVIGRDADGRLNGRLVDNALGLVERHVPAQSRAQRIDGLRLAGGQYAATGIGTVRDCAVSLDDYAVLRAAREAGALRIRVRALISALGLSGTAQVEDLLDAMEDLRHGADPWLRVWGVKFGLDGGLEAGATEEPYACDHAFSGTLTWEPDALVEAVEAVVRRGWRVGTHAYGDRAVRLLLDVYERVLRRHPGVPAGTLVMEHGGLAGPEQRARAVALGIPVTIQQPLLHDTADVEREFWGPERVAALFPARGWLDQGALVAAGSDYPVGRFGAMRSVWGMTTRQTVIGVQGPEHAIGHDEAIALHTTRAARLLGEEQLRGSLTAGRLADLTVWDQDPAHCTGTGLRDLCPTHTVLGGRVVHGPEPTA</sequence>
<dbReference type="PANTHER" id="PTHR22642:SF2">
    <property type="entry name" value="PROTEIN LONG AFTER FAR-RED 3"/>
    <property type="match status" value="1"/>
</dbReference>
<dbReference type="Gene3D" id="3.20.20.140">
    <property type="entry name" value="Metal-dependent hydrolases"/>
    <property type="match status" value="1"/>
</dbReference>
<dbReference type="AlphaFoldDB" id="A0A918YJB6"/>
<dbReference type="RefSeq" id="WP_189954134.1">
    <property type="nucleotide sequence ID" value="NZ_BMVG01000008.1"/>
</dbReference>
<dbReference type="Proteomes" id="UP000655443">
    <property type="component" value="Unassembled WGS sequence"/>
</dbReference>
<proteinExistence type="predicted"/>
<keyword evidence="3" id="KW-1185">Reference proteome</keyword>
<dbReference type="CDD" id="cd01300">
    <property type="entry name" value="YtcJ_like"/>
    <property type="match status" value="1"/>
</dbReference>
<reference evidence="2" key="1">
    <citation type="journal article" date="2014" name="Int. J. Syst. Evol. Microbiol.">
        <title>Complete genome sequence of Corynebacterium casei LMG S-19264T (=DSM 44701T), isolated from a smear-ripened cheese.</title>
        <authorList>
            <consortium name="US DOE Joint Genome Institute (JGI-PGF)"/>
            <person name="Walter F."/>
            <person name="Albersmeier A."/>
            <person name="Kalinowski J."/>
            <person name="Ruckert C."/>
        </authorList>
    </citation>
    <scope>NUCLEOTIDE SEQUENCE</scope>
    <source>
        <strain evidence="2">JCM 4714</strain>
    </source>
</reference>
<dbReference type="InterPro" id="IPR011059">
    <property type="entry name" value="Metal-dep_hydrolase_composite"/>
</dbReference>
<accession>A0A918YJB6</accession>
<dbReference type="Gene3D" id="3.10.310.70">
    <property type="match status" value="1"/>
</dbReference>
<dbReference type="InterPro" id="IPR033932">
    <property type="entry name" value="YtcJ-like"/>
</dbReference>